<dbReference type="EMBL" id="JAOCZP010000001">
    <property type="protein sequence ID" value="MCT7374541.1"/>
    <property type="molecule type" value="Genomic_DNA"/>
</dbReference>
<dbReference type="InterPro" id="IPR046977">
    <property type="entry name" value="RsmC/RlmG"/>
</dbReference>
<dbReference type="InterPro" id="IPR007848">
    <property type="entry name" value="Small_mtfrase_dom"/>
</dbReference>
<dbReference type="RefSeq" id="WP_260900945.1">
    <property type="nucleotide sequence ID" value="NZ_JAOCZP010000001.1"/>
</dbReference>
<evidence type="ECO:0000256" key="5">
    <source>
        <dbReference type="ARBA" id="ARBA00022691"/>
    </source>
</evidence>
<dbReference type="PROSITE" id="PS00092">
    <property type="entry name" value="N6_MTASE"/>
    <property type="match status" value="1"/>
</dbReference>
<evidence type="ECO:0000256" key="4">
    <source>
        <dbReference type="ARBA" id="ARBA00022679"/>
    </source>
</evidence>
<name>A0ABT2LIY2_9HYPH</name>
<dbReference type="SUPFAM" id="SSF53335">
    <property type="entry name" value="S-adenosyl-L-methionine-dependent methyltransferases"/>
    <property type="match status" value="1"/>
</dbReference>
<dbReference type="Pfam" id="PF05175">
    <property type="entry name" value="MTS"/>
    <property type="match status" value="1"/>
</dbReference>
<evidence type="ECO:0000256" key="3">
    <source>
        <dbReference type="ARBA" id="ARBA00022603"/>
    </source>
</evidence>
<organism evidence="7 8">
    <name type="scientific">Chelativorans salis</name>
    <dbReference type="NCBI Taxonomy" id="2978478"/>
    <lineage>
        <taxon>Bacteria</taxon>
        <taxon>Pseudomonadati</taxon>
        <taxon>Pseudomonadota</taxon>
        <taxon>Alphaproteobacteria</taxon>
        <taxon>Hyphomicrobiales</taxon>
        <taxon>Phyllobacteriaceae</taxon>
        <taxon>Chelativorans</taxon>
    </lineage>
</organism>
<dbReference type="CDD" id="cd02440">
    <property type="entry name" value="AdoMet_MTases"/>
    <property type="match status" value="1"/>
</dbReference>
<sequence length="334" mass="36503">MNDALPTLLFPFERSLLETPRAGERVIFFGASAGLQLPPDFAADIQVVQGFRPDYLGLERAGFSVAPQAEGEGYDAALLLLGRHRRENEQRLAEALRRVRPHGLILAAGTKRDGAPGFTKRLSELVPLEDRLSKHHGIVFWLRRPARPDEAIFSGPARVTPEGYETAVGGFSDDGADPGSQLLADNLPSDISGSVADFAAGWGYLSLWLAKQPSIAAIDLYEAHHASLEAAKRNLATHAPETACDFFWHDLMSEPVARRYEAIVMNPPFHRSRAAEPDIGRALIGVAANTLAPGGRLFLVANRPLPYETAIASSFKHHGEICRDATYKVLWGRK</sequence>
<evidence type="ECO:0000259" key="6">
    <source>
        <dbReference type="Pfam" id="PF05175"/>
    </source>
</evidence>
<dbReference type="InterPro" id="IPR002052">
    <property type="entry name" value="DNA_methylase_N6_adenine_CS"/>
</dbReference>
<evidence type="ECO:0000256" key="1">
    <source>
        <dbReference type="ARBA" id="ARBA00022490"/>
    </source>
</evidence>
<keyword evidence="5" id="KW-0949">S-adenosyl-L-methionine</keyword>
<dbReference type="PANTHER" id="PTHR47816:SF4">
    <property type="entry name" value="RIBOSOMAL RNA SMALL SUBUNIT METHYLTRANSFERASE C"/>
    <property type="match status" value="1"/>
</dbReference>
<evidence type="ECO:0000313" key="7">
    <source>
        <dbReference type="EMBL" id="MCT7374541.1"/>
    </source>
</evidence>
<accession>A0ABT2LIY2</accession>
<dbReference type="PANTHER" id="PTHR47816">
    <property type="entry name" value="RIBOSOMAL RNA SMALL SUBUNIT METHYLTRANSFERASE C"/>
    <property type="match status" value="1"/>
</dbReference>
<keyword evidence="4" id="KW-0808">Transferase</keyword>
<proteinExistence type="predicted"/>
<dbReference type="Proteomes" id="UP001320831">
    <property type="component" value="Unassembled WGS sequence"/>
</dbReference>
<dbReference type="GO" id="GO:0008168">
    <property type="term" value="F:methyltransferase activity"/>
    <property type="evidence" value="ECO:0007669"/>
    <property type="project" value="UniProtKB-KW"/>
</dbReference>
<keyword evidence="3 7" id="KW-0489">Methyltransferase</keyword>
<keyword evidence="8" id="KW-1185">Reference proteome</keyword>
<dbReference type="InterPro" id="IPR029063">
    <property type="entry name" value="SAM-dependent_MTases_sf"/>
</dbReference>
<dbReference type="Gene3D" id="3.40.50.150">
    <property type="entry name" value="Vaccinia Virus protein VP39"/>
    <property type="match status" value="1"/>
</dbReference>
<feature type="domain" description="Methyltransferase small" evidence="6">
    <location>
        <begin position="167"/>
        <end position="330"/>
    </location>
</feature>
<keyword evidence="1" id="KW-0963">Cytoplasm</keyword>
<dbReference type="GO" id="GO:0032259">
    <property type="term" value="P:methylation"/>
    <property type="evidence" value="ECO:0007669"/>
    <property type="project" value="UniProtKB-KW"/>
</dbReference>
<evidence type="ECO:0000256" key="2">
    <source>
        <dbReference type="ARBA" id="ARBA00022552"/>
    </source>
</evidence>
<reference evidence="7 8" key="1">
    <citation type="submission" date="2022-09" db="EMBL/GenBank/DDBJ databases">
        <title>Chelativorans salina sp. nov., a novel slightly halophilic bacterium isolated from a saline lake sediment enrichment.</title>
        <authorList>
            <person name="Gao L."/>
            <person name="Fang B.-Z."/>
            <person name="Li W.-J."/>
        </authorList>
    </citation>
    <scope>NUCLEOTIDE SEQUENCE [LARGE SCALE GENOMIC DNA]</scope>
    <source>
        <strain evidence="7 8">EGI FJ00035</strain>
    </source>
</reference>
<gene>
    <name evidence="7" type="ORF">N5A92_05770</name>
</gene>
<comment type="caution">
    <text evidence="7">The sequence shown here is derived from an EMBL/GenBank/DDBJ whole genome shotgun (WGS) entry which is preliminary data.</text>
</comment>
<protein>
    <submittedName>
        <fullName evidence="7">Class I SAM-dependent methyltransferase</fullName>
    </submittedName>
</protein>
<evidence type="ECO:0000313" key="8">
    <source>
        <dbReference type="Proteomes" id="UP001320831"/>
    </source>
</evidence>
<keyword evidence="2" id="KW-0698">rRNA processing</keyword>